<evidence type="ECO:0000256" key="2">
    <source>
        <dbReference type="ARBA" id="ARBA00009045"/>
    </source>
</evidence>
<accession>A0ABZ0I950</accession>
<comment type="similarity">
    <text evidence="2">Belongs to the peptidase S54 family.</text>
</comment>
<proteinExistence type="inferred from homology"/>
<feature type="transmembrane region" description="Helical" evidence="7">
    <location>
        <begin position="82"/>
        <end position="106"/>
    </location>
</feature>
<evidence type="ECO:0000259" key="8">
    <source>
        <dbReference type="Pfam" id="PF01694"/>
    </source>
</evidence>
<dbReference type="GO" id="GO:0008233">
    <property type="term" value="F:peptidase activity"/>
    <property type="evidence" value="ECO:0007669"/>
    <property type="project" value="UniProtKB-KW"/>
</dbReference>
<dbReference type="Proteomes" id="UP001626549">
    <property type="component" value="Chromosome"/>
</dbReference>
<evidence type="ECO:0000256" key="3">
    <source>
        <dbReference type="ARBA" id="ARBA00022692"/>
    </source>
</evidence>
<keyword evidence="11" id="KW-1185">Reference proteome</keyword>
<keyword evidence="10" id="KW-0645">Protease</keyword>
<dbReference type="PANTHER" id="PTHR43731">
    <property type="entry name" value="RHOMBOID PROTEASE"/>
    <property type="match status" value="1"/>
</dbReference>
<evidence type="ECO:0000256" key="6">
    <source>
        <dbReference type="ARBA" id="ARBA00023136"/>
    </source>
</evidence>
<dbReference type="GO" id="GO:0006508">
    <property type="term" value="P:proteolysis"/>
    <property type="evidence" value="ECO:0007669"/>
    <property type="project" value="UniProtKB-KW"/>
</dbReference>
<dbReference type="Pfam" id="PF01694">
    <property type="entry name" value="Rhomboid"/>
    <property type="match status" value="1"/>
</dbReference>
<evidence type="ECO:0000313" key="11">
    <source>
        <dbReference type="Proteomes" id="UP001626549"/>
    </source>
</evidence>
<organism evidence="10 11">
    <name type="scientific">Congregibacter brevis</name>
    <dbReference type="NCBI Taxonomy" id="3081201"/>
    <lineage>
        <taxon>Bacteria</taxon>
        <taxon>Pseudomonadati</taxon>
        <taxon>Pseudomonadota</taxon>
        <taxon>Gammaproteobacteria</taxon>
        <taxon>Cellvibrionales</taxon>
        <taxon>Halieaceae</taxon>
        <taxon>Congregibacter</taxon>
    </lineage>
</organism>
<feature type="transmembrane region" description="Helical" evidence="7">
    <location>
        <begin position="259"/>
        <end position="279"/>
    </location>
</feature>
<dbReference type="PANTHER" id="PTHR43731:SF14">
    <property type="entry name" value="PRESENILIN-ASSOCIATED RHOMBOID-LIKE PROTEIN, MITOCHONDRIAL"/>
    <property type="match status" value="1"/>
</dbReference>
<reference evidence="10 11" key="1">
    <citation type="submission" date="2023-10" db="EMBL/GenBank/DDBJ databases">
        <title>Two novel species belonging to the OM43/NOR5 clade.</title>
        <authorList>
            <person name="Park M."/>
        </authorList>
    </citation>
    <scope>NUCLEOTIDE SEQUENCE [LARGE SCALE GENOMIC DNA]</scope>
    <source>
        <strain evidence="10 11">IMCC45268</strain>
    </source>
</reference>
<keyword evidence="6 7" id="KW-0472">Membrane</keyword>
<dbReference type="Gene3D" id="3.30.70.2080">
    <property type="match status" value="1"/>
</dbReference>
<dbReference type="InterPro" id="IPR050925">
    <property type="entry name" value="Rhomboid_protease_S54"/>
</dbReference>
<feature type="transmembrane region" description="Helical" evidence="7">
    <location>
        <begin position="137"/>
        <end position="159"/>
    </location>
</feature>
<feature type="transmembrane region" description="Helical" evidence="7">
    <location>
        <begin position="171"/>
        <end position="190"/>
    </location>
</feature>
<evidence type="ECO:0000313" key="10">
    <source>
        <dbReference type="EMBL" id="WOJ95613.1"/>
    </source>
</evidence>
<dbReference type="EMBL" id="CP136865">
    <property type="protein sequence ID" value="WOJ95613.1"/>
    <property type="molecule type" value="Genomic_DNA"/>
</dbReference>
<evidence type="ECO:0000256" key="5">
    <source>
        <dbReference type="ARBA" id="ARBA00022989"/>
    </source>
</evidence>
<feature type="domain" description="Rhomboid protease N-terminal" evidence="9">
    <location>
        <begin position="10"/>
        <end position="65"/>
    </location>
</feature>
<feature type="transmembrane region" description="Helical" evidence="7">
    <location>
        <begin position="230"/>
        <end position="253"/>
    </location>
</feature>
<dbReference type="InterPro" id="IPR022764">
    <property type="entry name" value="Peptidase_S54_rhomboid_dom"/>
</dbReference>
<name>A0ABZ0I950_9GAMM</name>
<evidence type="ECO:0000259" key="9">
    <source>
        <dbReference type="Pfam" id="PF16733"/>
    </source>
</evidence>
<dbReference type="EC" id="3.4.21.105" evidence="10"/>
<dbReference type="InterPro" id="IPR038244">
    <property type="entry name" value="NRho_sf"/>
</dbReference>
<sequence>MSELLYRGSLTEDLRPLSALLWQQKIVHRIVEEDGTQVVLLAEVADRDRAGDLLQRWQSGELQVTLRPAPAVSRPKGTKLPALLRSAPVTLALIAMSVLGFLLVYLNAPVSWVAAFTYEPFTLQGGRPIFSQASGQFWRLVTPAFLHFGLMHIVFNSLWCWELGRRIESALGSFNLLGLFVATAALSNFAQHTVSGSVLFGGLSGVVYAFLGFSWVAGRVNPRWQHLAPATPIMLFMVGWLIVCLLGLVDVLGFSVANAAHVGGLLSGSAIGVAFALLYRNQY</sequence>
<dbReference type="Pfam" id="PF16733">
    <property type="entry name" value="NRho"/>
    <property type="match status" value="1"/>
</dbReference>
<keyword evidence="5 7" id="KW-1133">Transmembrane helix</keyword>
<gene>
    <name evidence="10" type="ORF">R0137_10145</name>
</gene>
<dbReference type="InterPro" id="IPR035952">
    <property type="entry name" value="Rhomboid-like_sf"/>
</dbReference>
<evidence type="ECO:0000256" key="7">
    <source>
        <dbReference type="SAM" id="Phobius"/>
    </source>
</evidence>
<dbReference type="RefSeq" id="WP_407326317.1">
    <property type="nucleotide sequence ID" value="NZ_CP136865.1"/>
</dbReference>
<comment type="subcellular location">
    <subcellularLocation>
        <location evidence="1">Membrane</location>
        <topology evidence="1">Multi-pass membrane protein</topology>
    </subcellularLocation>
</comment>
<protein>
    <submittedName>
        <fullName evidence="10">Rhomboid family intramembrane serine protease</fullName>
        <ecNumber evidence="10">3.4.21.105</ecNumber>
    </submittedName>
</protein>
<keyword evidence="3 7" id="KW-0812">Transmembrane</keyword>
<feature type="transmembrane region" description="Helical" evidence="7">
    <location>
        <begin position="196"/>
        <end position="218"/>
    </location>
</feature>
<keyword evidence="4 10" id="KW-0378">Hydrolase</keyword>
<evidence type="ECO:0000256" key="4">
    <source>
        <dbReference type="ARBA" id="ARBA00022801"/>
    </source>
</evidence>
<feature type="domain" description="Peptidase S54 rhomboid" evidence="8">
    <location>
        <begin position="135"/>
        <end position="275"/>
    </location>
</feature>
<dbReference type="SUPFAM" id="SSF144091">
    <property type="entry name" value="Rhomboid-like"/>
    <property type="match status" value="1"/>
</dbReference>
<dbReference type="InterPro" id="IPR031976">
    <property type="entry name" value="NRho"/>
</dbReference>
<evidence type="ECO:0000256" key="1">
    <source>
        <dbReference type="ARBA" id="ARBA00004141"/>
    </source>
</evidence>
<dbReference type="Gene3D" id="1.20.1540.10">
    <property type="entry name" value="Rhomboid-like"/>
    <property type="match status" value="1"/>
</dbReference>